<evidence type="ECO:0000256" key="1">
    <source>
        <dbReference type="SAM" id="MobiDB-lite"/>
    </source>
</evidence>
<feature type="region of interest" description="Disordered" evidence="1">
    <location>
        <begin position="1"/>
        <end position="21"/>
    </location>
</feature>
<evidence type="ECO:0008006" key="6">
    <source>
        <dbReference type="Google" id="ProtNLM"/>
    </source>
</evidence>
<dbReference type="HOGENOM" id="CLU_076326_1_0_2"/>
<accession>L0HAE4</accession>
<dbReference type="STRING" id="593750.Metfor_0627"/>
<dbReference type="AlphaFoldDB" id="L0HAE4"/>
<organism evidence="4 5">
    <name type="scientific">Methanoregula formicica (strain DSM 22288 / NBRC 105244 / SMSP)</name>
    <dbReference type="NCBI Taxonomy" id="593750"/>
    <lineage>
        <taxon>Archaea</taxon>
        <taxon>Methanobacteriati</taxon>
        <taxon>Methanobacteriota</taxon>
        <taxon>Stenosarchaea group</taxon>
        <taxon>Methanomicrobia</taxon>
        <taxon>Methanomicrobiales</taxon>
        <taxon>Methanoregulaceae</taxon>
        <taxon>Methanoregula</taxon>
    </lineage>
</organism>
<gene>
    <name evidence="4" type="ordered locus">Metfor_0627</name>
</gene>
<feature type="domain" description="Putative heavy-metal chelation" evidence="2">
    <location>
        <begin position="149"/>
        <end position="295"/>
    </location>
</feature>
<reference evidence="5" key="1">
    <citation type="submission" date="2011-12" db="EMBL/GenBank/DDBJ databases">
        <title>Complete sequence of Methanoregula formicicum SMSP.</title>
        <authorList>
            <person name="Lucas S."/>
            <person name="Han J."/>
            <person name="Lapidus A."/>
            <person name="Cheng J.-F."/>
            <person name="Goodwin L."/>
            <person name="Pitluck S."/>
            <person name="Peters L."/>
            <person name="Ovchinnikova G."/>
            <person name="Teshima H."/>
            <person name="Detter J.C."/>
            <person name="Han C."/>
            <person name="Tapia R."/>
            <person name="Land M."/>
            <person name="Hauser L."/>
            <person name="Kyrpides N."/>
            <person name="Ivanova N."/>
            <person name="Pagani I."/>
            <person name="Imachi H."/>
            <person name="Tamaki H."/>
            <person name="Sekiguchi Y."/>
            <person name="Kamagata Y."/>
            <person name="Cadillo-Quiroz H."/>
            <person name="Zinder S."/>
            <person name="Liu W.-T."/>
            <person name="Woyke T."/>
        </authorList>
    </citation>
    <scope>NUCLEOTIDE SEQUENCE [LARGE SCALE GENOMIC DNA]</scope>
    <source>
        <strain evidence="5">DSM 22288 / NBRC 105244 / SMSP</strain>
    </source>
</reference>
<dbReference type="InParanoid" id="L0HAE4"/>
<sequence>MRVQFMPVNRRRPEQKSRPDTAISAEPGAILRETVDELQSRFGHKFGGITVERAVIGIFFTGVKLSNGSGGLCFTPIKEIPQAVCCPSSLRALPWSGKFRGRPVTTFLDALFDPGPVKRAFGIAVVNALSASSWEQEPPEDYHIERGTDPLETVEIPDDAHVVVIGALVPILMRLKKRGKPYSIIEMDPRTLKPDEMPFWVPVERTSEVVPQADLLVITGTSLLFHSLEPILASAKKGAHIIIVGPTASMLPGAFFRRGISVLGGDLVLHPDDLLDILSEGGSGYHFFGKSADRISIRNDHFPVNGTTRTKKI</sequence>
<dbReference type="SUPFAM" id="SSF159713">
    <property type="entry name" value="Dhaf3308-like"/>
    <property type="match status" value="1"/>
</dbReference>
<feature type="domain" description="DUF4213" evidence="3">
    <location>
        <begin position="42"/>
        <end position="130"/>
    </location>
</feature>
<evidence type="ECO:0000313" key="5">
    <source>
        <dbReference type="Proteomes" id="UP000010824"/>
    </source>
</evidence>
<evidence type="ECO:0000259" key="3">
    <source>
        <dbReference type="Pfam" id="PF13938"/>
    </source>
</evidence>
<protein>
    <recommendedName>
        <fullName evidence="6">Fis family transcriptional regulator</fullName>
    </recommendedName>
</protein>
<keyword evidence="5" id="KW-1185">Reference proteome</keyword>
<proteinExistence type="predicted"/>
<dbReference type="Gene3D" id="3.40.50.11590">
    <property type="match status" value="1"/>
</dbReference>
<dbReference type="Pfam" id="PF13938">
    <property type="entry name" value="DUF4213"/>
    <property type="match status" value="1"/>
</dbReference>
<dbReference type="EMBL" id="CP003167">
    <property type="protein sequence ID" value="AGB01687.1"/>
    <property type="molecule type" value="Genomic_DNA"/>
</dbReference>
<reference evidence="4 5" key="2">
    <citation type="journal article" date="2014" name="Genome Announc.">
        <title>Complete Genome Sequence of Methanoregula formicica SMSPT, a Mesophilic Hydrogenotrophic Methanogen Isolated from a Methanogenic Upflow Anaerobic Sludge Blanket Reactor.</title>
        <authorList>
            <person name="Yamamoto K."/>
            <person name="Tamaki H."/>
            <person name="Cadillo-Quiroz H."/>
            <person name="Imachi H."/>
            <person name="Kyrpides N."/>
            <person name="Woyke T."/>
            <person name="Goodwin L."/>
            <person name="Zinder S.H."/>
            <person name="Kamagata Y."/>
            <person name="Liu W.T."/>
        </authorList>
    </citation>
    <scope>NUCLEOTIDE SEQUENCE [LARGE SCALE GENOMIC DNA]</scope>
    <source>
        <strain evidence="5">DSM 22288 / NBRC 105244 / SMSP</strain>
    </source>
</reference>
<evidence type="ECO:0000259" key="2">
    <source>
        <dbReference type="Pfam" id="PF04016"/>
    </source>
</evidence>
<dbReference type="Pfam" id="PF04016">
    <property type="entry name" value="DUF364"/>
    <property type="match status" value="1"/>
</dbReference>
<name>L0HAE4_METFS</name>
<dbReference type="Proteomes" id="UP000010824">
    <property type="component" value="Chromosome"/>
</dbReference>
<dbReference type="InterPro" id="IPR007161">
    <property type="entry name" value="DUF364"/>
</dbReference>
<evidence type="ECO:0000313" key="4">
    <source>
        <dbReference type="EMBL" id="AGB01687.1"/>
    </source>
</evidence>
<dbReference type="KEGG" id="mfo:Metfor_0627"/>
<dbReference type="eggNOG" id="arCOG03216">
    <property type="taxonomic scope" value="Archaea"/>
</dbReference>
<dbReference type="InterPro" id="IPR025251">
    <property type="entry name" value="DUF4213"/>
</dbReference>